<dbReference type="Proteomes" id="UP000075538">
    <property type="component" value="Unassembled WGS sequence"/>
</dbReference>
<proteinExistence type="predicted"/>
<dbReference type="AlphaFoldDB" id="A0A149VIN5"/>
<evidence type="ECO:0000313" key="1">
    <source>
        <dbReference type="EMBL" id="KXV80039.1"/>
    </source>
</evidence>
<reference evidence="1 2" key="1">
    <citation type="submission" date="2015-06" db="EMBL/GenBank/DDBJ databases">
        <title>Improved classification and identification of acetic acid bacteria using matrix-assisted laser desorption/ionization time-of-flight mass spectrometry; Gluconobacter nephelii and Gluconobacter uchimurae are later heterotypic synonyms of Gluconobacter japonicus and Gluconobacter oxydans, respectively.</title>
        <authorList>
            <person name="Li L."/>
            <person name="Cleenwerck I."/>
            <person name="De Vuyst L."/>
            <person name="Vandamme P."/>
        </authorList>
    </citation>
    <scope>NUCLEOTIDE SEQUENCE [LARGE SCALE GENOMIC DNA]</scope>
    <source>
        <strain evidence="1 2">LMG 1604</strain>
    </source>
</reference>
<gene>
    <name evidence="1" type="ORF">AD953_00290</name>
</gene>
<organism evidence="1 2">
    <name type="scientific">Acetobacter malorum</name>
    <dbReference type="NCBI Taxonomy" id="178901"/>
    <lineage>
        <taxon>Bacteria</taxon>
        <taxon>Pseudomonadati</taxon>
        <taxon>Pseudomonadota</taxon>
        <taxon>Alphaproteobacteria</taxon>
        <taxon>Acetobacterales</taxon>
        <taxon>Acetobacteraceae</taxon>
        <taxon>Acetobacter</taxon>
    </lineage>
</organism>
<dbReference type="EMBL" id="LHZZ01000051">
    <property type="protein sequence ID" value="KXV80039.1"/>
    <property type="molecule type" value="Genomic_DNA"/>
</dbReference>
<sequence length="103" mass="11381">MADRVTLRIEARDRYVCTSPWTAFNADLWLCGRQIATRPPGTHVARAGKGVKFLIGTPRLALDTISHSIRLDPGTIFLLRDVPRAAQPRFEAALVDHGTCELA</sequence>
<dbReference type="PATRIC" id="fig|178901.15.peg.1710"/>
<comment type="caution">
    <text evidence="1">The sequence shown here is derived from an EMBL/GenBank/DDBJ whole genome shotgun (WGS) entry which is preliminary data.</text>
</comment>
<evidence type="ECO:0000313" key="2">
    <source>
        <dbReference type="Proteomes" id="UP000075538"/>
    </source>
</evidence>
<protein>
    <submittedName>
        <fullName evidence="1">Uncharacterized protein</fullName>
    </submittedName>
</protein>
<name>A0A149VIN5_9PROT</name>
<accession>A0A149VIN5</accession>